<gene>
    <name evidence="3" type="ORF">CYCCA115_LOCUS7733</name>
</gene>
<evidence type="ECO:0000256" key="1">
    <source>
        <dbReference type="ARBA" id="ARBA00009005"/>
    </source>
</evidence>
<dbReference type="GO" id="GO:0005737">
    <property type="term" value="C:cytoplasm"/>
    <property type="evidence" value="ECO:0007669"/>
    <property type="project" value="TreeGrafter"/>
</dbReference>
<protein>
    <recommendedName>
        <fullName evidence="2">Peptidase C14 caspase domain-containing protein</fullName>
    </recommendedName>
</protein>
<sequence>MDPDKVAAGIPATFVMISGSEDKQTSADVFNVGTFDLPQTAGKAGGACTSTLLKVINEYPGPMSWLDLLHRMRDVLRSKGFDQIPQLSASRLLDANSQFQIVPPDSAPNKKRAILIGINYVGQQGELSGCHNDVKNIKRYLIEKQGFQEQDMLILMDDGQHNEPTRKNIMDAFTRITQYSEAGDVVFVHYSGHGGRVEDTSGDEEDGFDETLIPVDFKRAGQIVDDEVFATLVKPMKKDVHVTVLMDCCHSGTALDLPYEMNATDTKMHANNGFDMGMLGDPAMMAGLFLCLACCDIDGILGMVGDFF</sequence>
<dbReference type="SUPFAM" id="SSF52129">
    <property type="entry name" value="Caspase-like"/>
    <property type="match status" value="1"/>
</dbReference>
<name>A0AAD2FLN1_9STRA</name>
<dbReference type="GO" id="GO:0006508">
    <property type="term" value="P:proteolysis"/>
    <property type="evidence" value="ECO:0007669"/>
    <property type="project" value="InterPro"/>
</dbReference>
<comment type="similarity">
    <text evidence="1">Belongs to the peptidase C14B family.</text>
</comment>
<accession>A0AAD2FLN1</accession>
<evidence type="ECO:0000313" key="4">
    <source>
        <dbReference type="Proteomes" id="UP001295423"/>
    </source>
</evidence>
<organism evidence="3 4">
    <name type="scientific">Cylindrotheca closterium</name>
    <dbReference type="NCBI Taxonomy" id="2856"/>
    <lineage>
        <taxon>Eukaryota</taxon>
        <taxon>Sar</taxon>
        <taxon>Stramenopiles</taxon>
        <taxon>Ochrophyta</taxon>
        <taxon>Bacillariophyta</taxon>
        <taxon>Bacillariophyceae</taxon>
        <taxon>Bacillariophycidae</taxon>
        <taxon>Bacillariales</taxon>
        <taxon>Bacillariaceae</taxon>
        <taxon>Cylindrotheca</taxon>
    </lineage>
</organism>
<dbReference type="PANTHER" id="PTHR48104">
    <property type="entry name" value="METACASPASE-4"/>
    <property type="match status" value="1"/>
</dbReference>
<dbReference type="PANTHER" id="PTHR48104:SF30">
    <property type="entry name" value="METACASPASE-1"/>
    <property type="match status" value="1"/>
</dbReference>
<reference evidence="3" key="1">
    <citation type="submission" date="2023-08" db="EMBL/GenBank/DDBJ databases">
        <authorList>
            <person name="Audoor S."/>
            <person name="Bilcke G."/>
        </authorList>
    </citation>
    <scope>NUCLEOTIDE SEQUENCE</scope>
</reference>
<evidence type="ECO:0000259" key="2">
    <source>
        <dbReference type="Pfam" id="PF00656"/>
    </source>
</evidence>
<evidence type="ECO:0000313" key="3">
    <source>
        <dbReference type="EMBL" id="CAJ1942010.1"/>
    </source>
</evidence>
<comment type="caution">
    <text evidence="3">The sequence shown here is derived from an EMBL/GenBank/DDBJ whole genome shotgun (WGS) entry which is preliminary data.</text>
</comment>
<dbReference type="AlphaFoldDB" id="A0AAD2FLN1"/>
<keyword evidence="4" id="KW-1185">Reference proteome</keyword>
<dbReference type="InterPro" id="IPR050452">
    <property type="entry name" value="Metacaspase"/>
</dbReference>
<dbReference type="GO" id="GO:0004197">
    <property type="term" value="F:cysteine-type endopeptidase activity"/>
    <property type="evidence" value="ECO:0007669"/>
    <property type="project" value="InterPro"/>
</dbReference>
<feature type="domain" description="Peptidase C14 caspase" evidence="2">
    <location>
        <begin position="10"/>
        <end position="93"/>
    </location>
</feature>
<dbReference type="Proteomes" id="UP001295423">
    <property type="component" value="Unassembled WGS sequence"/>
</dbReference>
<dbReference type="Gene3D" id="3.40.50.12660">
    <property type="match status" value="2"/>
</dbReference>
<proteinExistence type="inferred from homology"/>
<dbReference type="InterPro" id="IPR011600">
    <property type="entry name" value="Pept_C14_caspase"/>
</dbReference>
<dbReference type="InterPro" id="IPR029030">
    <property type="entry name" value="Caspase-like_dom_sf"/>
</dbReference>
<feature type="domain" description="Peptidase C14 caspase" evidence="2">
    <location>
        <begin position="110"/>
        <end position="264"/>
    </location>
</feature>
<dbReference type="Pfam" id="PF00656">
    <property type="entry name" value="Peptidase_C14"/>
    <property type="match status" value="2"/>
</dbReference>
<dbReference type="EMBL" id="CAKOGP040001112">
    <property type="protein sequence ID" value="CAJ1942010.1"/>
    <property type="molecule type" value="Genomic_DNA"/>
</dbReference>